<dbReference type="SMART" id="SM00421">
    <property type="entry name" value="HTH_LUXR"/>
    <property type="match status" value="1"/>
</dbReference>
<evidence type="ECO:0000256" key="1">
    <source>
        <dbReference type="ARBA" id="ARBA00023015"/>
    </source>
</evidence>
<dbReference type="Pfam" id="PF00196">
    <property type="entry name" value="GerE"/>
    <property type="match status" value="1"/>
</dbReference>
<name>A0ABY8F8B4_9HYPH</name>
<dbReference type="InterPro" id="IPR036388">
    <property type="entry name" value="WH-like_DNA-bd_sf"/>
</dbReference>
<dbReference type="Pfam" id="PF03472">
    <property type="entry name" value="Autoind_bind"/>
    <property type="match status" value="1"/>
</dbReference>
<dbReference type="EMBL" id="CP120863">
    <property type="protein sequence ID" value="WFE91748.1"/>
    <property type="molecule type" value="Genomic_DNA"/>
</dbReference>
<dbReference type="PROSITE" id="PS50043">
    <property type="entry name" value="HTH_LUXR_2"/>
    <property type="match status" value="1"/>
</dbReference>
<dbReference type="CDD" id="cd06170">
    <property type="entry name" value="LuxR_C_like"/>
    <property type="match status" value="1"/>
</dbReference>
<evidence type="ECO:0000256" key="2">
    <source>
        <dbReference type="ARBA" id="ARBA00023125"/>
    </source>
</evidence>
<dbReference type="InterPro" id="IPR016032">
    <property type="entry name" value="Sig_transdc_resp-reg_C-effctor"/>
</dbReference>
<dbReference type="InterPro" id="IPR000792">
    <property type="entry name" value="Tscrpt_reg_LuxR_C"/>
</dbReference>
<dbReference type="PROSITE" id="PS00622">
    <property type="entry name" value="HTH_LUXR_1"/>
    <property type="match status" value="1"/>
</dbReference>
<dbReference type="Gene3D" id="1.10.10.10">
    <property type="entry name" value="Winged helix-like DNA-binding domain superfamily/Winged helix DNA-binding domain"/>
    <property type="match status" value="1"/>
</dbReference>
<feature type="domain" description="HTH luxR-type" evidence="4">
    <location>
        <begin position="172"/>
        <end position="237"/>
    </location>
</feature>
<dbReference type="PANTHER" id="PTHR44688">
    <property type="entry name" value="DNA-BINDING TRANSCRIPTIONAL ACTIVATOR DEVR_DOSR"/>
    <property type="match status" value="1"/>
</dbReference>
<dbReference type="InterPro" id="IPR036693">
    <property type="entry name" value="TF_LuxR_autoind-bd_dom_sf"/>
</dbReference>
<dbReference type="RefSeq" id="WP_152500860.1">
    <property type="nucleotide sequence ID" value="NZ_CP120863.1"/>
</dbReference>
<keyword evidence="3" id="KW-0804">Transcription</keyword>
<keyword evidence="6" id="KW-1185">Reference proteome</keyword>
<evidence type="ECO:0000256" key="3">
    <source>
        <dbReference type="ARBA" id="ARBA00023163"/>
    </source>
</evidence>
<gene>
    <name evidence="5" type="ORF">K1718_10415</name>
</gene>
<evidence type="ECO:0000259" key="4">
    <source>
        <dbReference type="PROSITE" id="PS50043"/>
    </source>
</evidence>
<dbReference type="InterPro" id="IPR005143">
    <property type="entry name" value="TF_LuxR_autoind-bd_dom"/>
</dbReference>
<sequence>MKKLEQFADQVLSADSPQAAWEKTIGFFESFGFKGAVYGQRRRDVVPTANDIWFSDQLTEWKAAYFKQKDYERDPLFIYAPNLPSQFMTGIHFLPDHAYLTEEDIAVIRRAEEHGLTSGIALRMSREDDPVVKGWNLVSDLSRPDIEAVNEQFGTLLHICAAIAHHKIGRLENLSQASLSNRERECLLLLAKGFRTARIAEHMSIQAVTVDLHLRNARAKLGARTREQALATAIVTGRIHL</sequence>
<protein>
    <submittedName>
        <fullName evidence="5">LuxR C-terminal-related transcriptional regulator</fullName>
    </submittedName>
</protein>
<keyword evidence="2" id="KW-0238">DNA-binding</keyword>
<keyword evidence="1" id="KW-0805">Transcription regulation</keyword>
<dbReference type="Proteomes" id="UP001209803">
    <property type="component" value="Chromosome"/>
</dbReference>
<evidence type="ECO:0000313" key="5">
    <source>
        <dbReference type="EMBL" id="WFE91748.1"/>
    </source>
</evidence>
<reference evidence="5 6" key="1">
    <citation type="submission" date="2023-03" db="EMBL/GenBank/DDBJ databases">
        <title>Roseibium porphyridii sp. nov. and Roseibium rhodosorbium sp. nov. isolated from marine algae, Porphyridium cruentum and Rhodosorus marinus, respectively.</title>
        <authorList>
            <person name="Lee M.W."/>
            <person name="Choi B.J."/>
            <person name="Lee J.K."/>
            <person name="Choi D.G."/>
            <person name="Baek J.H."/>
            <person name="Bayburt H."/>
            <person name="Kim J.M."/>
            <person name="Han D.M."/>
            <person name="Kim K.H."/>
            <person name="Jeon C.O."/>
        </authorList>
    </citation>
    <scope>NUCLEOTIDE SEQUENCE [LARGE SCALE GENOMIC DNA]</scope>
    <source>
        <strain evidence="5 6">KMA01</strain>
    </source>
</reference>
<dbReference type="Gene3D" id="3.30.450.80">
    <property type="entry name" value="Transcription factor LuxR-like, autoinducer-binding domain"/>
    <property type="match status" value="1"/>
</dbReference>
<organism evidence="5 6">
    <name type="scientific">Roseibium porphyridii</name>
    <dbReference type="NCBI Taxonomy" id="2866279"/>
    <lineage>
        <taxon>Bacteria</taxon>
        <taxon>Pseudomonadati</taxon>
        <taxon>Pseudomonadota</taxon>
        <taxon>Alphaproteobacteria</taxon>
        <taxon>Hyphomicrobiales</taxon>
        <taxon>Stappiaceae</taxon>
        <taxon>Roseibium</taxon>
    </lineage>
</organism>
<dbReference type="SUPFAM" id="SSF75516">
    <property type="entry name" value="Pheromone-binding domain of LuxR-like quorum-sensing transcription factors"/>
    <property type="match status" value="1"/>
</dbReference>
<dbReference type="PANTHER" id="PTHR44688:SF16">
    <property type="entry name" value="DNA-BINDING TRANSCRIPTIONAL ACTIVATOR DEVR_DOSR"/>
    <property type="match status" value="1"/>
</dbReference>
<proteinExistence type="predicted"/>
<dbReference type="SUPFAM" id="SSF46894">
    <property type="entry name" value="C-terminal effector domain of the bipartite response regulators"/>
    <property type="match status" value="1"/>
</dbReference>
<evidence type="ECO:0000313" key="6">
    <source>
        <dbReference type="Proteomes" id="UP001209803"/>
    </source>
</evidence>
<dbReference type="PRINTS" id="PR00038">
    <property type="entry name" value="HTHLUXR"/>
</dbReference>
<accession>A0ABY8F8B4</accession>